<organism evidence="2 3">
    <name type="scientific">Caenorhabditis angaria</name>
    <dbReference type="NCBI Taxonomy" id="860376"/>
    <lineage>
        <taxon>Eukaryota</taxon>
        <taxon>Metazoa</taxon>
        <taxon>Ecdysozoa</taxon>
        <taxon>Nematoda</taxon>
        <taxon>Chromadorea</taxon>
        <taxon>Rhabditida</taxon>
        <taxon>Rhabditina</taxon>
        <taxon>Rhabditomorpha</taxon>
        <taxon>Rhabditoidea</taxon>
        <taxon>Rhabditidae</taxon>
        <taxon>Peloderinae</taxon>
        <taxon>Caenorhabditis</taxon>
    </lineage>
</organism>
<protein>
    <submittedName>
        <fullName evidence="2">Uncharacterized protein</fullName>
    </submittedName>
</protein>
<dbReference type="Proteomes" id="UP001152747">
    <property type="component" value="Unassembled WGS sequence"/>
</dbReference>
<feature type="transmembrane region" description="Helical" evidence="1">
    <location>
        <begin position="122"/>
        <end position="144"/>
    </location>
</feature>
<accession>A0A9P1J536</accession>
<name>A0A9P1J536_9PELO</name>
<dbReference type="AlphaFoldDB" id="A0A9P1J536"/>
<keyword evidence="1" id="KW-1133">Transmembrane helix</keyword>
<keyword evidence="1" id="KW-0472">Membrane</keyword>
<comment type="caution">
    <text evidence="2">The sequence shown here is derived from an EMBL/GenBank/DDBJ whole genome shotgun (WGS) entry which is preliminary data.</text>
</comment>
<reference evidence="2" key="1">
    <citation type="submission" date="2022-11" db="EMBL/GenBank/DDBJ databases">
        <authorList>
            <person name="Kikuchi T."/>
        </authorList>
    </citation>
    <scope>NUCLEOTIDE SEQUENCE</scope>
    <source>
        <strain evidence="2">PS1010</strain>
    </source>
</reference>
<evidence type="ECO:0000256" key="1">
    <source>
        <dbReference type="SAM" id="Phobius"/>
    </source>
</evidence>
<sequence>MLVLFFFVFPLLSAIPRNYTDLTTEELINVLLVDTILHQDDFEIPDDINVFICTTAQSAEKWEQMEKRNESMILDESITRVGDLCRNATEISGSMVFEGFDISFTIYCGCDKLNKYWNTVHVFVLIVITLFLVFFICFCTILIIPQPKQIAALEKQITSLTINV</sequence>
<dbReference type="EMBL" id="CANHGI010000006">
    <property type="protein sequence ID" value="CAI5455805.1"/>
    <property type="molecule type" value="Genomic_DNA"/>
</dbReference>
<keyword evidence="3" id="KW-1185">Reference proteome</keyword>
<gene>
    <name evidence="2" type="ORF">CAMP_LOCUS18442</name>
</gene>
<keyword evidence="1" id="KW-0812">Transmembrane</keyword>
<proteinExistence type="predicted"/>
<evidence type="ECO:0000313" key="3">
    <source>
        <dbReference type="Proteomes" id="UP001152747"/>
    </source>
</evidence>
<evidence type="ECO:0000313" key="2">
    <source>
        <dbReference type="EMBL" id="CAI5455805.1"/>
    </source>
</evidence>